<feature type="non-terminal residue" evidence="1">
    <location>
        <position position="55"/>
    </location>
</feature>
<reference evidence="1 2" key="1">
    <citation type="submission" date="2024-11" db="EMBL/GenBank/DDBJ databases">
        <title>Chromosome-level genome assembly of the freshwater bivalve Anodonta woodiana.</title>
        <authorList>
            <person name="Chen X."/>
        </authorList>
    </citation>
    <scope>NUCLEOTIDE SEQUENCE [LARGE SCALE GENOMIC DNA]</scope>
    <source>
        <strain evidence="1">MN2024</strain>
        <tissue evidence="1">Gills</tissue>
    </source>
</reference>
<gene>
    <name evidence="1" type="ORF">ACJMK2_034008</name>
</gene>
<evidence type="ECO:0000313" key="1">
    <source>
        <dbReference type="EMBL" id="KAL3876136.1"/>
    </source>
</evidence>
<protein>
    <submittedName>
        <fullName evidence="1">Uncharacterized protein</fullName>
    </submittedName>
</protein>
<name>A0ABD3WRQ1_SINWO</name>
<feature type="non-terminal residue" evidence="1">
    <location>
        <position position="1"/>
    </location>
</feature>
<organism evidence="1 2">
    <name type="scientific">Sinanodonta woodiana</name>
    <name type="common">Chinese pond mussel</name>
    <name type="synonym">Anodonta woodiana</name>
    <dbReference type="NCBI Taxonomy" id="1069815"/>
    <lineage>
        <taxon>Eukaryota</taxon>
        <taxon>Metazoa</taxon>
        <taxon>Spiralia</taxon>
        <taxon>Lophotrochozoa</taxon>
        <taxon>Mollusca</taxon>
        <taxon>Bivalvia</taxon>
        <taxon>Autobranchia</taxon>
        <taxon>Heteroconchia</taxon>
        <taxon>Palaeoheterodonta</taxon>
        <taxon>Unionida</taxon>
        <taxon>Unionoidea</taxon>
        <taxon>Unionidae</taxon>
        <taxon>Unioninae</taxon>
        <taxon>Sinanodonta</taxon>
    </lineage>
</organism>
<evidence type="ECO:0000313" key="2">
    <source>
        <dbReference type="Proteomes" id="UP001634394"/>
    </source>
</evidence>
<proteinExistence type="predicted"/>
<sequence>LSCCTLKCCTPSSTRLGLLLGATCQSSRICTSMPRRPFISCQKIMLICWPKQQKK</sequence>
<accession>A0ABD3WRQ1</accession>
<dbReference type="AlphaFoldDB" id="A0ABD3WRQ1"/>
<comment type="caution">
    <text evidence="1">The sequence shown here is derived from an EMBL/GenBank/DDBJ whole genome shotgun (WGS) entry which is preliminary data.</text>
</comment>
<dbReference type="Proteomes" id="UP001634394">
    <property type="component" value="Unassembled WGS sequence"/>
</dbReference>
<keyword evidence="2" id="KW-1185">Reference proteome</keyword>
<dbReference type="EMBL" id="JBJQND010000005">
    <property type="protein sequence ID" value="KAL3876136.1"/>
    <property type="molecule type" value="Genomic_DNA"/>
</dbReference>